<dbReference type="UniPathway" id="UPA00863"/>
<dbReference type="Gene3D" id="3.40.50.720">
    <property type="entry name" value="NAD(P)-binding Rossmann-like Domain"/>
    <property type="match status" value="2"/>
</dbReference>
<dbReference type="Proteomes" id="UP000465778">
    <property type="component" value="Unassembled WGS sequence"/>
</dbReference>
<dbReference type="Pfam" id="PF13561">
    <property type="entry name" value="adh_short_C2"/>
    <property type="match status" value="1"/>
</dbReference>
<dbReference type="GO" id="GO:0019605">
    <property type="term" value="P:butyrate metabolic process"/>
    <property type="evidence" value="ECO:0007669"/>
    <property type="project" value="UniProtKB-UniPathway"/>
</dbReference>
<dbReference type="InterPro" id="IPR036291">
    <property type="entry name" value="NAD(P)-bd_dom_sf"/>
</dbReference>
<name>A0A800NAC0_CYTFI</name>
<comment type="pathway">
    <text evidence="1">Lipid metabolism; butanoate metabolism.</text>
</comment>
<dbReference type="PANTHER" id="PTHR48075:SF5">
    <property type="entry name" value="3-HYDROXYBUTYRYL-COA DEHYDROGENASE"/>
    <property type="match status" value="1"/>
</dbReference>
<proteinExistence type="inferred from homology"/>
<dbReference type="Gene3D" id="1.10.1040.10">
    <property type="entry name" value="N-(1-d-carboxylethyl)-l-norvaline Dehydrogenase, domain 2"/>
    <property type="match status" value="1"/>
</dbReference>
<comment type="similarity">
    <text evidence="2">Belongs to the 3-hydroxyacyl-CoA dehydrogenase family.</text>
</comment>
<organism evidence="5 6">
    <name type="scientific">Cytobacillus firmus</name>
    <name type="common">Bacillus firmus</name>
    <dbReference type="NCBI Taxonomy" id="1399"/>
    <lineage>
        <taxon>Bacteria</taxon>
        <taxon>Bacillati</taxon>
        <taxon>Bacillota</taxon>
        <taxon>Bacilli</taxon>
        <taxon>Bacillales</taxon>
        <taxon>Bacillaceae</taxon>
        <taxon>Cytobacillus</taxon>
    </lineage>
</organism>
<keyword evidence="3" id="KW-0560">Oxidoreductase</keyword>
<accession>A0A800NAC0</accession>
<evidence type="ECO:0000256" key="2">
    <source>
        <dbReference type="ARBA" id="ARBA00009463"/>
    </source>
</evidence>
<dbReference type="InterPro" id="IPR006180">
    <property type="entry name" value="3-OHacyl-CoA_DH_CS"/>
</dbReference>
<dbReference type="InterPro" id="IPR002347">
    <property type="entry name" value="SDR_fam"/>
</dbReference>
<reference evidence="5 6" key="1">
    <citation type="journal article" date="2020" name="G3 (Bethesda)">
        <title>Whole Genome Sequencing and Comparative Genomics of Two Nematicidal Bacillus Strains Reveals a Wide Range of Possible Virulence Factors.</title>
        <authorList>
            <person name="Susic N."/>
            <person name="Janezic S."/>
            <person name="Rupnik M."/>
            <person name="Geric Stare B."/>
        </authorList>
    </citation>
    <scope>NUCLEOTIDE SEQUENCE [LARGE SCALE GENOMIC DNA]</scope>
    <source>
        <strain evidence="5 6">I-1582</strain>
    </source>
</reference>
<sequence length="382" mass="41598">MERIAVLGCGTMGHSIALNAAWAGLSVTMQGISDADLEQGWTNMLKKLEVMLNNGILSESEAGHIQENIKMTVSVEEAVQGATFVIEAVPENIQLKIDLFKRLDALCDPDVILASNTSGLSPTEIASETAHPERTVVTHFWNPAHLIPLVEVVRGEKTGDEAVERSFQLLKQMKKKPIEVKKEVPGFVGNRLQYALFREAQYLLEEGIASKEDIDDAVTYGIGRRLPVSGPLMTADMGGLDVFSAISDYLFQHLSSAEESLPELKKLVSEQKLGDKTGEGYYKRAAYCASKGGMVQLTKALAVEWASNGINVNAVAPTFIETELTSKMFEDKEFEKEVNGRIPLGKLADAEDVSAVTLFLSSNLSKFITGDTIKVDGGWTAI</sequence>
<dbReference type="InterPro" id="IPR008927">
    <property type="entry name" value="6-PGluconate_DH-like_C_sf"/>
</dbReference>
<dbReference type="SUPFAM" id="SSF51735">
    <property type="entry name" value="NAD(P)-binding Rossmann-fold domains"/>
    <property type="match status" value="2"/>
</dbReference>
<dbReference type="RefSeq" id="WP_159345273.1">
    <property type="nucleotide sequence ID" value="NZ_JBALOT010000002.1"/>
</dbReference>
<evidence type="ECO:0000256" key="3">
    <source>
        <dbReference type="ARBA" id="ARBA00023002"/>
    </source>
</evidence>
<dbReference type="PANTHER" id="PTHR48075">
    <property type="entry name" value="3-HYDROXYACYL-COA DEHYDROGENASE FAMILY PROTEIN"/>
    <property type="match status" value="1"/>
</dbReference>
<evidence type="ECO:0000256" key="1">
    <source>
        <dbReference type="ARBA" id="ARBA00005086"/>
    </source>
</evidence>
<dbReference type="FunFam" id="3.40.50.720:FF:000009">
    <property type="entry name" value="Fatty oxidation complex, alpha subunit"/>
    <property type="match status" value="1"/>
</dbReference>
<protein>
    <submittedName>
        <fullName evidence="5">Oxidoreductase, short-chain dehydrogenase/reductase family</fullName>
    </submittedName>
</protein>
<dbReference type="Pfam" id="PF02737">
    <property type="entry name" value="3HCDH_N"/>
    <property type="match status" value="1"/>
</dbReference>
<dbReference type="EMBL" id="VDEM01000025">
    <property type="protein sequence ID" value="KAF0823747.1"/>
    <property type="molecule type" value="Genomic_DNA"/>
</dbReference>
<dbReference type="OrthoDB" id="9815331at2"/>
<dbReference type="InterPro" id="IPR013328">
    <property type="entry name" value="6PGD_dom2"/>
</dbReference>
<dbReference type="InterPro" id="IPR006176">
    <property type="entry name" value="3-OHacyl-CoA_DH_NAD-bd"/>
</dbReference>
<feature type="domain" description="3-hydroxyacyl-CoA dehydrogenase NAD binding" evidence="4">
    <location>
        <begin position="4"/>
        <end position="182"/>
    </location>
</feature>
<dbReference type="SUPFAM" id="SSF48179">
    <property type="entry name" value="6-phosphogluconate dehydrogenase C-terminal domain-like"/>
    <property type="match status" value="1"/>
</dbReference>
<evidence type="ECO:0000313" key="6">
    <source>
        <dbReference type="Proteomes" id="UP000465778"/>
    </source>
</evidence>
<dbReference type="AlphaFoldDB" id="A0A800NAC0"/>
<evidence type="ECO:0000313" key="5">
    <source>
        <dbReference type="EMBL" id="KAF0823747.1"/>
    </source>
</evidence>
<comment type="caution">
    <text evidence="5">The sequence shown here is derived from an EMBL/GenBank/DDBJ whole genome shotgun (WGS) entry which is preliminary data.</text>
</comment>
<evidence type="ECO:0000259" key="4">
    <source>
        <dbReference type="Pfam" id="PF02737"/>
    </source>
</evidence>
<gene>
    <name evidence="5" type="ORF">KIS1582_2475</name>
</gene>
<dbReference type="GO" id="GO:0070403">
    <property type="term" value="F:NAD+ binding"/>
    <property type="evidence" value="ECO:0007669"/>
    <property type="project" value="InterPro"/>
</dbReference>
<dbReference type="PROSITE" id="PS00067">
    <property type="entry name" value="3HCDH"/>
    <property type="match status" value="1"/>
</dbReference>
<dbReference type="GO" id="GO:0016616">
    <property type="term" value="F:oxidoreductase activity, acting on the CH-OH group of donors, NAD or NADP as acceptor"/>
    <property type="evidence" value="ECO:0007669"/>
    <property type="project" value="InterPro"/>
</dbReference>